<organism evidence="3 4">
    <name type="scientific">Hyphodiscus hymeniophilus</name>
    <dbReference type="NCBI Taxonomy" id="353542"/>
    <lineage>
        <taxon>Eukaryota</taxon>
        <taxon>Fungi</taxon>
        <taxon>Dikarya</taxon>
        <taxon>Ascomycota</taxon>
        <taxon>Pezizomycotina</taxon>
        <taxon>Leotiomycetes</taxon>
        <taxon>Helotiales</taxon>
        <taxon>Hyphodiscaceae</taxon>
        <taxon>Hyphodiscus</taxon>
    </lineage>
</organism>
<comment type="caution">
    <text evidence="3">The sequence shown here is derived from an EMBL/GenBank/DDBJ whole genome shotgun (WGS) entry which is preliminary data.</text>
</comment>
<accession>A0A9P6VJZ2</accession>
<dbReference type="OrthoDB" id="1933717at2759"/>
<evidence type="ECO:0000256" key="1">
    <source>
        <dbReference type="ARBA" id="ARBA00006484"/>
    </source>
</evidence>
<sequence>MAFPSYTKTFHTEAYPAISPTRPELSTAGRVVFITGGGSGIGPNITHAFAASGSTKITIIGRTESTLLSTKKEVEAQHAGVKVLTFKADIVDAAAVNKAFEETKKAFGPIDILVSNAAYLPDIVPIAKTDVAEFMRGLEVNVKGNVILSQAFVANSSEKPVLISINTGGSHAPPLMPGMAGYTVSKIAASKLMDYFGMENPNIRVMTVHPGVLKSDMNDKSMEAGLDLPFDNVDLAAGFIVWSASPEAEFLKGKFIWSNWDVEELIAKKEEITSTPQLTNGLIGWGY</sequence>
<evidence type="ECO:0000313" key="3">
    <source>
        <dbReference type="EMBL" id="KAG0649556.1"/>
    </source>
</evidence>
<dbReference type="PANTHER" id="PTHR42901:SF1">
    <property type="entry name" value="ALCOHOL DEHYDROGENASE"/>
    <property type="match status" value="1"/>
</dbReference>
<dbReference type="GO" id="GO:0016491">
    <property type="term" value="F:oxidoreductase activity"/>
    <property type="evidence" value="ECO:0007669"/>
    <property type="project" value="UniProtKB-KW"/>
</dbReference>
<dbReference type="InterPro" id="IPR002347">
    <property type="entry name" value="SDR_fam"/>
</dbReference>
<name>A0A9P6VJZ2_9HELO</name>
<dbReference type="SUPFAM" id="SSF51735">
    <property type="entry name" value="NAD(P)-binding Rossmann-fold domains"/>
    <property type="match status" value="1"/>
</dbReference>
<keyword evidence="4" id="KW-1185">Reference proteome</keyword>
<comment type="similarity">
    <text evidence="1">Belongs to the short-chain dehydrogenases/reductases (SDR) family.</text>
</comment>
<dbReference type="Proteomes" id="UP000785200">
    <property type="component" value="Unassembled WGS sequence"/>
</dbReference>
<dbReference type="InterPro" id="IPR036291">
    <property type="entry name" value="NAD(P)-bd_dom_sf"/>
</dbReference>
<proteinExistence type="inferred from homology"/>
<dbReference type="PRINTS" id="PR00081">
    <property type="entry name" value="GDHRDH"/>
</dbReference>
<dbReference type="CDD" id="cd05233">
    <property type="entry name" value="SDR_c"/>
    <property type="match status" value="1"/>
</dbReference>
<dbReference type="Pfam" id="PF00106">
    <property type="entry name" value="adh_short"/>
    <property type="match status" value="1"/>
</dbReference>
<dbReference type="EMBL" id="VNKQ01000007">
    <property type="protein sequence ID" value="KAG0649556.1"/>
    <property type="molecule type" value="Genomic_DNA"/>
</dbReference>
<dbReference type="Gene3D" id="3.40.50.720">
    <property type="entry name" value="NAD(P)-binding Rossmann-like Domain"/>
    <property type="match status" value="1"/>
</dbReference>
<gene>
    <name evidence="3" type="ORF">D0Z07_3817</name>
</gene>
<evidence type="ECO:0000256" key="2">
    <source>
        <dbReference type="ARBA" id="ARBA00023002"/>
    </source>
</evidence>
<dbReference type="PANTHER" id="PTHR42901">
    <property type="entry name" value="ALCOHOL DEHYDROGENASE"/>
    <property type="match status" value="1"/>
</dbReference>
<keyword evidence="2" id="KW-0560">Oxidoreductase</keyword>
<reference evidence="3" key="1">
    <citation type="submission" date="2019-07" db="EMBL/GenBank/DDBJ databases">
        <title>Hyphodiscus hymeniophilus genome sequencing and assembly.</title>
        <authorList>
            <person name="Kramer G."/>
            <person name="Nodwell J."/>
        </authorList>
    </citation>
    <scope>NUCLEOTIDE SEQUENCE</scope>
    <source>
        <strain evidence="3">ATCC 34498</strain>
    </source>
</reference>
<dbReference type="AlphaFoldDB" id="A0A9P6VJZ2"/>
<protein>
    <submittedName>
        <fullName evidence="3">Short chain dehydrogenase mpl6</fullName>
    </submittedName>
</protein>
<evidence type="ECO:0000313" key="4">
    <source>
        <dbReference type="Proteomes" id="UP000785200"/>
    </source>
</evidence>